<dbReference type="InterPro" id="IPR013780">
    <property type="entry name" value="Glyco_hydro_b"/>
</dbReference>
<name>A0ABQ4TAG7_METOR</name>
<accession>A0ABQ4TAG7</accession>
<dbReference type="InterPro" id="IPR013783">
    <property type="entry name" value="Ig-like_fold"/>
</dbReference>
<feature type="region of interest" description="Disordered" evidence="4">
    <location>
        <begin position="119"/>
        <end position="148"/>
    </location>
</feature>
<feature type="compositionally biased region" description="Basic and acidic residues" evidence="4">
    <location>
        <begin position="119"/>
        <end position="130"/>
    </location>
</feature>
<sequence length="710" mass="77909">MIAIEEGVPAPLGAHFDGRGVNFAVFSQNATAVELCLFDPNSRIERQKFLLPCRTDDIFHGYLHGLLPGQLYGYRVHGPWDPAAGHRFNPAKLVIDPYAREVRGRIRWHDSLYAHRRGGPREDQIDRRDSAPYMPRGVVTQPETADPTALPLNRPLGDTVIYEAHVKALTMTHPALSPAERGTYLGLAHPAIIEHLLKLGVTALELLPIQAFADDRFLVEKGLVNFWGYQPYNYFSPEPRYRGEGGMGSLRFAIRELAAAGIETIVDVVYNHTAEGDRTGPTLSFRGLDNASYYKLRPEDPRETLDCTGCGNTLDVSHPRVMQMVLDSLRHWVLRYGVAGFRFDLASSLGRAPHDFDPRAAFFQAVAQDPVLARVKLIAEPWDVGAGGYRLGGYPYGWSEWNDQFRDNLRAFWRGDAGALAKLTQGLSGSREIFAPSGRSPLASINYVASHDGFTLADVVSFEDKHNAANGEENRDGHNHNLTRNYGVEGPTDDAAILSVRARQKRNMLATVFLAQGVPMLLMGDERSRSQGGNNNAYCQDNAASWMDWETDPDPALAAFVSNLAALRRACPALRRRSFLVGAAVDGDGLKDVHWLSPDGTEMEGEAWGEGERRAFGMQMGNDAGSTERVLVLINAAEADCGFALAPVIAGPWRPVFDTTLPEGKVLPGHRDPFGAEAVVPMPGRSLLVLKSPARHQAVSPASADSFARA</sequence>
<evidence type="ECO:0000313" key="7">
    <source>
        <dbReference type="Proteomes" id="UP001055156"/>
    </source>
</evidence>
<keyword evidence="3" id="KW-0326">Glycosidase</keyword>
<evidence type="ECO:0000256" key="1">
    <source>
        <dbReference type="ARBA" id="ARBA00008061"/>
    </source>
</evidence>
<dbReference type="SUPFAM" id="SSF81296">
    <property type="entry name" value="E set domains"/>
    <property type="match status" value="1"/>
</dbReference>
<feature type="domain" description="Glycosyl hydrolase family 13 catalytic" evidence="5">
    <location>
        <begin position="171"/>
        <end position="568"/>
    </location>
</feature>
<dbReference type="InterPro" id="IPR011837">
    <property type="entry name" value="Glycogen_debranch_GlgX"/>
</dbReference>
<dbReference type="EMBL" id="BPQV01000011">
    <property type="protein sequence ID" value="GJE28665.1"/>
    <property type="molecule type" value="Genomic_DNA"/>
</dbReference>
<dbReference type="SUPFAM" id="SSF51011">
    <property type="entry name" value="Glycosyl hydrolase domain"/>
    <property type="match status" value="1"/>
</dbReference>
<evidence type="ECO:0000313" key="6">
    <source>
        <dbReference type="EMBL" id="GJE28665.1"/>
    </source>
</evidence>
<dbReference type="SUPFAM" id="SSF51445">
    <property type="entry name" value="(Trans)glycosidases"/>
    <property type="match status" value="1"/>
</dbReference>
<dbReference type="Gene3D" id="2.60.40.1180">
    <property type="entry name" value="Golgi alpha-mannosidase II"/>
    <property type="match status" value="1"/>
</dbReference>
<dbReference type="SMART" id="SM00642">
    <property type="entry name" value="Aamy"/>
    <property type="match status" value="1"/>
</dbReference>
<dbReference type="Gene3D" id="2.60.40.10">
    <property type="entry name" value="Immunoglobulins"/>
    <property type="match status" value="1"/>
</dbReference>
<dbReference type="PANTHER" id="PTHR43002">
    <property type="entry name" value="GLYCOGEN DEBRANCHING ENZYME"/>
    <property type="match status" value="1"/>
</dbReference>
<evidence type="ECO:0000256" key="4">
    <source>
        <dbReference type="SAM" id="MobiDB-lite"/>
    </source>
</evidence>
<evidence type="ECO:0000256" key="3">
    <source>
        <dbReference type="ARBA" id="ARBA00023295"/>
    </source>
</evidence>
<evidence type="ECO:0000256" key="2">
    <source>
        <dbReference type="ARBA" id="ARBA00022801"/>
    </source>
</evidence>
<dbReference type="InterPro" id="IPR014756">
    <property type="entry name" value="Ig_E-set"/>
</dbReference>
<organism evidence="6 7">
    <name type="scientific">Methylobacterium organophilum</name>
    <dbReference type="NCBI Taxonomy" id="410"/>
    <lineage>
        <taxon>Bacteria</taxon>
        <taxon>Pseudomonadati</taxon>
        <taxon>Pseudomonadota</taxon>
        <taxon>Alphaproteobacteria</taxon>
        <taxon>Hyphomicrobiales</taxon>
        <taxon>Methylobacteriaceae</taxon>
        <taxon>Methylobacterium</taxon>
    </lineage>
</organism>
<dbReference type="CDD" id="cd11326">
    <property type="entry name" value="AmyAc_Glg_debranch"/>
    <property type="match status" value="1"/>
</dbReference>
<dbReference type="InterPro" id="IPR004193">
    <property type="entry name" value="Glyco_hydro_13_N"/>
</dbReference>
<dbReference type="InterPro" id="IPR044505">
    <property type="entry name" value="GlgX_Isoamylase_N_E_set"/>
</dbReference>
<dbReference type="InterPro" id="IPR017853">
    <property type="entry name" value="GH"/>
</dbReference>
<protein>
    <submittedName>
        <fullName evidence="6">Glycogen operon protein GlgX</fullName>
    </submittedName>
</protein>
<reference evidence="6" key="1">
    <citation type="journal article" date="2021" name="Front. Microbiol.">
        <title>Comprehensive Comparative Genomics and Phenotyping of Methylobacterium Species.</title>
        <authorList>
            <person name="Alessa O."/>
            <person name="Ogura Y."/>
            <person name="Fujitani Y."/>
            <person name="Takami H."/>
            <person name="Hayashi T."/>
            <person name="Sahin N."/>
            <person name="Tani A."/>
        </authorList>
    </citation>
    <scope>NUCLEOTIDE SEQUENCE</scope>
    <source>
        <strain evidence="6">NBRC 15689</strain>
    </source>
</reference>
<gene>
    <name evidence="6" type="primary">glgX_1</name>
    <name evidence="6" type="ORF">LKMONMHP_3538</name>
</gene>
<proteinExistence type="inferred from homology"/>
<reference evidence="6" key="2">
    <citation type="submission" date="2021-08" db="EMBL/GenBank/DDBJ databases">
        <authorList>
            <person name="Tani A."/>
            <person name="Ola A."/>
            <person name="Ogura Y."/>
            <person name="Katsura K."/>
            <person name="Hayashi T."/>
        </authorList>
    </citation>
    <scope>NUCLEOTIDE SEQUENCE</scope>
    <source>
        <strain evidence="6">NBRC 15689</strain>
    </source>
</reference>
<keyword evidence="7" id="KW-1185">Reference proteome</keyword>
<dbReference type="CDD" id="cd02856">
    <property type="entry name" value="E_set_GDE_Isoamylase_N"/>
    <property type="match status" value="1"/>
</dbReference>
<dbReference type="Proteomes" id="UP001055156">
    <property type="component" value="Unassembled WGS sequence"/>
</dbReference>
<dbReference type="Gene3D" id="3.20.20.80">
    <property type="entry name" value="Glycosidases"/>
    <property type="match status" value="1"/>
</dbReference>
<evidence type="ECO:0000259" key="5">
    <source>
        <dbReference type="SMART" id="SM00642"/>
    </source>
</evidence>
<dbReference type="InterPro" id="IPR006047">
    <property type="entry name" value="GH13_cat_dom"/>
</dbReference>
<keyword evidence="2" id="KW-0378">Hydrolase</keyword>
<dbReference type="NCBIfam" id="TIGR02100">
    <property type="entry name" value="glgX_debranch"/>
    <property type="match status" value="1"/>
</dbReference>
<dbReference type="Pfam" id="PF02922">
    <property type="entry name" value="CBM_48"/>
    <property type="match status" value="1"/>
</dbReference>
<comment type="similarity">
    <text evidence="1">Belongs to the glycosyl hydrolase 13 family.</text>
</comment>
<comment type="caution">
    <text evidence="6">The sequence shown here is derived from an EMBL/GenBank/DDBJ whole genome shotgun (WGS) entry which is preliminary data.</text>
</comment>
<dbReference type="RefSeq" id="WP_238312608.1">
    <property type="nucleotide sequence ID" value="NZ_BPQV01000011.1"/>
</dbReference>